<dbReference type="OrthoDB" id="4002732at2759"/>
<organism evidence="2">
    <name type="scientific">Candida tenuis (strain ATCC 10573 / BCRC 21748 / CBS 615 / JCM 9827 / NBRC 10315 / NRRL Y-1498 / VKM Y-70)</name>
    <name type="common">Yeast</name>
    <name type="synonym">Yamadazyma tenuis</name>
    <dbReference type="NCBI Taxonomy" id="590646"/>
    <lineage>
        <taxon>Eukaryota</taxon>
        <taxon>Fungi</taxon>
        <taxon>Dikarya</taxon>
        <taxon>Ascomycota</taxon>
        <taxon>Saccharomycotina</taxon>
        <taxon>Pichiomycetes</taxon>
        <taxon>Debaryomycetaceae</taxon>
        <taxon>Yamadazyma</taxon>
    </lineage>
</organism>
<gene>
    <name evidence="1" type="ORF">CANTEDRAFT_113804</name>
</gene>
<dbReference type="RefSeq" id="XP_006686071.1">
    <property type="nucleotide sequence ID" value="XM_006686008.1"/>
</dbReference>
<sequence length="277" mass="31864">MIGNYPMRQDYTSLDHHHCSPNDHLQPALVQVCPSIYYGNLNSLSDRSFANHNFKIIVNCLPTYKFLNRLDHQSHGVSLSSDVIVLSLDLGFDINKYSEHEKQLLDEFTSTYNKVLQNFMSFFVTYNDNISNHIHGLPNNLNLNLQHPILTGNLKNNLFKLIRIIKLFKIINSSIEVLVVGEFNENCSKALLIGYLMDNYNYNLNACLHYLSGRVALNFNSNYYNDLLILENLKKFYRENSDIKSGSSVLFNNKDGKRARDDDGVCGKRARWESGRV</sequence>
<reference evidence="1 2" key="1">
    <citation type="journal article" date="2011" name="Proc. Natl. Acad. Sci. U.S.A.">
        <title>Comparative genomics of xylose-fermenting fungi for enhanced biofuel production.</title>
        <authorList>
            <person name="Wohlbach D.J."/>
            <person name="Kuo A."/>
            <person name="Sato T.K."/>
            <person name="Potts K.M."/>
            <person name="Salamov A.A."/>
            <person name="LaButti K.M."/>
            <person name="Sun H."/>
            <person name="Clum A."/>
            <person name="Pangilinan J.L."/>
            <person name="Lindquist E.A."/>
            <person name="Lucas S."/>
            <person name="Lapidus A."/>
            <person name="Jin M."/>
            <person name="Gunawan C."/>
            <person name="Balan V."/>
            <person name="Dale B.E."/>
            <person name="Jeffries T.W."/>
            <person name="Zinkel R."/>
            <person name="Barry K.W."/>
            <person name="Grigoriev I.V."/>
            <person name="Gasch A.P."/>
        </authorList>
    </citation>
    <scope>NUCLEOTIDE SEQUENCE [LARGE SCALE GENOMIC DNA]</scope>
    <source>
        <strain evidence="2">ATCC 10573 / BCRC 21748 / CBS 615 / JCM 9827 / NBRC 10315 / NRRL Y-1498 / VKM Y-70</strain>
    </source>
</reference>
<evidence type="ECO:0000313" key="1">
    <source>
        <dbReference type="EMBL" id="EGV63757.1"/>
    </source>
</evidence>
<dbReference type="AlphaFoldDB" id="G3B429"/>
<dbReference type="eggNOG" id="ENOG502S1AG">
    <property type="taxonomic scope" value="Eukaryota"/>
</dbReference>
<name>G3B429_CANTC</name>
<dbReference type="Gene3D" id="3.90.190.10">
    <property type="entry name" value="Protein tyrosine phosphatase superfamily"/>
    <property type="match status" value="1"/>
</dbReference>
<proteinExistence type="predicted"/>
<dbReference type="EMBL" id="GL996521">
    <property type="protein sequence ID" value="EGV63757.1"/>
    <property type="molecule type" value="Genomic_DNA"/>
</dbReference>
<dbReference type="InterPro" id="IPR029021">
    <property type="entry name" value="Prot-tyrosine_phosphatase-like"/>
</dbReference>
<dbReference type="HOGENOM" id="CLU_070630_0_0_1"/>
<accession>G3B429</accession>
<dbReference type="GeneID" id="18247125"/>
<evidence type="ECO:0000313" key="2">
    <source>
        <dbReference type="Proteomes" id="UP000000707"/>
    </source>
</evidence>
<dbReference type="KEGG" id="cten:18247125"/>
<dbReference type="Proteomes" id="UP000000707">
    <property type="component" value="Unassembled WGS sequence"/>
</dbReference>
<keyword evidence="2" id="KW-1185">Reference proteome</keyword>
<protein>
    <submittedName>
        <fullName evidence="1">Uncharacterized protein</fullName>
    </submittedName>
</protein>